<dbReference type="EMBL" id="JAEKJA010000023">
    <property type="protein sequence ID" value="MBJ3778054.1"/>
    <property type="molecule type" value="Genomic_DNA"/>
</dbReference>
<evidence type="ECO:0000256" key="6">
    <source>
        <dbReference type="ARBA" id="ARBA00022927"/>
    </source>
</evidence>
<evidence type="ECO:0000256" key="2">
    <source>
        <dbReference type="ARBA" id="ARBA00022448"/>
    </source>
</evidence>
<evidence type="ECO:0000313" key="12">
    <source>
        <dbReference type="Proteomes" id="UP000609531"/>
    </source>
</evidence>
<dbReference type="Pfam" id="PF00528">
    <property type="entry name" value="BPD_transp_1"/>
    <property type="match status" value="1"/>
</dbReference>
<dbReference type="InterPro" id="IPR025966">
    <property type="entry name" value="OppC_N"/>
</dbReference>
<keyword evidence="7 9" id="KW-1133">Transmembrane helix</keyword>
<dbReference type="SUPFAM" id="SSF161098">
    <property type="entry name" value="MetI-like"/>
    <property type="match status" value="1"/>
</dbReference>
<keyword evidence="4 9" id="KW-0812">Transmembrane</keyword>
<protein>
    <submittedName>
        <fullName evidence="11">ABC transporter permease</fullName>
    </submittedName>
</protein>
<dbReference type="CDD" id="cd06261">
    <property type="entry name" value="TM_PBP2"/>
    <property type="match status" value="1"/>
</dbReference>
<evidence type="ECO:0000256" key="8">
    <source>
        <dbReference type="ARBA" id="ARBA00023136"/>
    </source>
</evidence>
<dbReference type="PANTHER" id="PTHR43386">
    <property type="entry name" value="OLIGOPEPTIDE TRANSPORT SYSTEM PERMEASE PROTEIN APPC"/>
    <property type="match status" value="1"/>
</dbReference>
<evidence type="ECO:0000256" key="7">
    <source>
        <dbReference type="ARBA" id="ARBA00022989"/>
    </source>
</evidence>
<gene>
    <name evidence="11" type="ORF">JCR33_20305</name>
</gene>
<dbReference type="PROSITE" id="PS50928">
    <property type="entry name" value="ABC_TM1"/>
    <property type="match status" value="1"/>
</dbReference>
<evidence type="ECO:0000256" key="3">
    <source>
        <dbReference type="ARBA" id="ARBA00022475"/>
    </source>
</evidence>
<dbReference type="AlphaFoldDB" id="A0A934IJX7"/>
<comment type="caution">
    <text evidence="11">The sequence shown here is derived from an EMBL/GenBank/DDBJ whole genome shotgun (WGS) entry which is preliminary data.</text>
</comment>
<evidence type="ECO:0000313" key="11">
    <source>
        <dbReference type="EMBL" id="MBJ3778054.1"/>
    </source>
</evidence>
<dbReference type="RefSeq" id="WP_198883959.1">
    <property type="nucleotide sequence ID" value="NZ_JAEKJA010000023.1"/>
</dbReference>
<evidence type="ECO:0000256" key="4">
    <source>
        <dbReference type="ARBA" id="ARBA00022692"/>
    </source>
</evidence>
<feature type="transmembrane region" description="Helical" evidence="9">
    <location>
        <begin position="130"/>
        <end position="147"/>
    </location>
</feature>
<feature type="transmembrane region" description="Helical" evidence="9">
    <location>
        <begin position="187"/>
        <end position="213"/>
    </location>
</feature>
<evidence type="ECO:0000256" key="1">
    <source>
        <dbReference type="ARBA" id="ARBA00004651"/>
    </source>
</evidence>
<dbReference type="GO" id="GO:0071916">
    <property type="term" value="F:dipeptide transmembrane transporter activity"/>
    <property type="evidence" value="ECO:0007669"/>
    <property type="project" value="TreeGrafter"/>
</dbReference>
<feature type="transmembrane region" description="Helical" evidence="9">
    <location>
        <begin position="68"/>
        <end position="90"/>
    </location>
</feature>
<evidence type="ECO:0000256" key="9">
    <source>
        <dbReference type="RuleBase" id="RU363032"/>
    </source>
</evidence>
<keyword evidence="6" id="KW-0653">Protein transport</keyword>
<feature type="transmembrane region" description="Helical" evidence="9">
    <location>
        <begin position="233"/>
        <end position="255"/>
    </location>
</feature>
<keyword evidence="12" id="KW-1185">Reference proteome</keyword>
<dbReference type="PANTHER" id="PTHR43386:SF1">
    <property type="entry name" value="D,D-DIPEPTIDE TRANSPORT SYSTEM PERMEASE PROTEIN DDPC-RELATED"/>
    <property type="match status" value="1"/>
</dbReference>
<keyword evidence="5" id="KW-0571">Peptide transport</keyword>
<dbReference type="GO" id="GO:0005886">
    <property type="term" value="C:plasma membrane"/>
    <property type="evidence" value="ECO:0007669"/>
    <property type="project" value="UniProtKB-SubCell"/>
</dbReference>
<keyword evidence="3" id="KW-1003">Cell membrane</keyword>
<dbReference type="InterPro" id="IPR050366">
    <property type="entry name" value="BP-dependent_transpt_permease"/>
</dbReference>
<dbReference type="Proteomes" id="UP000609531">
    <property type="component" value="Unassembled WGS sequence"/>
</dbReference>
<comment type="subcellular location">
    <subcellularLocation>
        <location evidence="1 9">Cell membrane</location>
        <topology evidence="1 9">Multi-pass membrane protein</topology>
    </subcellularLocation>
</comment>
<feature type="transmembrane region" description="Helical" evidence="9">
    <location>
        <begin position="102"/>
        <end position="124"/>
    </location>
</feature>
<proteinExistence type="inferred from homology"/>
<dbReference type="InterPro" id="IPR035906">
    <property type="entry name" value="MetI-like_sf"/>
</dbReference>
<dbReference type="GO" id="GO:0015031">
    <property type="term" value="P:protein transport"/>
    <property type="evidence" value="ECO:0007669"/>
    <property type="project" value="UniProtKB-KW"/>
</dbReference>
<sequence>MRLPRLVGLVCLLVIAVLTILGPSLSGFDPAKQNLRAILLPPGTDGHLLGTDNLGRDIAARILGGAQITLSLAALAVASAAAFGVGLGMLAGWRGGVTDRLLGALSDAVLALPGLLLVLLLAAIRPDSWWTLYAGLALTLWVEFFRVSRARTRVLTASPAVEAARLLGLGRWHVVRRHLWPDLSLQILTLAAFGAATVVTALATLGFISVGLRPPTPEWGVMMAELLPSWREAPWAIAAPVVALAATVLSLRLAAGSEG</sequence>
<dbReference type="Pfam" id="PF12911">
    <property type="entry name" value="OppC_N"/>
    <property type="match status" value="1"/>
</dbReference>
<feature type="domain" description="ABC transmembrane type-1" evidence="10">
    <location>
        <begin position="66"/>
        <end position="255"/>
    </location>
</feature>
<keyword evidence="2 9" id="KW-0813">Transport</keyword>
<comment type="similarity">
    <text evidence="9">Belongs to the binding-protein-dependent transport system permease family.</text>
</comment>
<evidence type="ECO:0000256" key="5">
    <source>
        <dbReference type="ARBA" id="ARBA00022856"/>
    </source>
</evidence>
<dbReference type="InterPro" id="IPR000515">
    <property type="entry name" value="MetI-like"/>
</dbReference>
<name>A0A934IJX7_9HYPH</name>
<keyword evidence="8 9" id="KW-0472">Membrane</keyword>
<evidence type="ECO:0000259" key="10">
    <source>
        <dbReference type="PROSITE" id="PS50928"/>
    </source>
</evidence>
<organism evidence="11 12">
    <name type="scientific">Acuticoccus mangrovi</name>
    <dbReference type="NCBI Taxonomy" id="2796142"/>
    <lineage>
        <taxon>Bacteria</taxon>
        <taxon>Pseudomonadati</taxon>
        <taxon>Pseudomonadota</taxon>
        <taxon>Alphaproteobacteria</taxon>
        <taxon>Hyphomicrobiales</taxon>
        <taxon>Amorphaceae</taxon>
        <taxon>Acuticoccus</taxon>
    </lineage>
</organism>
<reference evidence="11" key="1">
    <citation type="submission" date="2020-12" db="EMBL/GenBank/DDBJ databases">
        <title>Bacterial taxonomy.</title>
        <authorList>
            <person name="Pan X."/>
        </authorList>
    </citation>
    <scope>NUCLEOTIDE SEQUENCE</scope>
    <source>
        <strain evidence="11">B2012</strain>
    </source>
</reference>
<dbReference type="Gene3D" id="1.10.3720.10">
    <property type="entry name" value="MetI-like"/>
    <property type="match status" value="1"/>
</dbReference>
<accession>A0A934IJX7</accession>